<reference evidence="1" key="1">
    <citation type="journal article" date="2014" name="Int. J. Syst. Evol. Microbiol.">
        <title>Complete genome sequence of Corynebacterium casei LMG S-19264T (=DSM 44701T), isolated from a smear-ripened cheese.</title>
        <authorList>
            <consortium name="US DOE Joint Genome Institute (JGI-PGF)"/>
            <person name="Walter F."/>
            <person name="Albersmeier A."/>
            <person name="Kalinowski J."/>
            <person name="Ruckert C."/>
        </authorList>
    </citation>
    <scope>NUCLEOTIDE SEQUENCE</scope>
    <source>
        <strain evidence="1">CGMCC 1.15178</strain>
    </source>
</reference>
<name>A0A916Z585_9BACL</name>
<proteinExistence type="predicted"/>
<protein>
    <submittedName>
        <fullName evidence="1">Uncharacterized protein</fullName>
    </submittedName>
</protein>
<dbReference type="EMBL" id="BMHP01000002">
    <property type="protein sequence ID" value="GGD75126.1"/>
    <property type="molecule type" value="Genomic_DNA"/>
</dbReference>
<evidence type="ECO:0000313" key="1">
    <source>
        <dbReference type="EMBL" id="GGD75126.1"/>
    </source>
</evidence>
<accession>A0A916Z585</accession>
<dbReference type="Proteomes" id="UP000612456">
    <property type="component" value="Unassembled WGS sequence"/>
</dbReference>
<dbReference type="AlphaFoldDB" id="A0A916Z585"/>
<keyword evidence="2" id="KW-1185">Reference proteome</keyword>
<evidence type="ECO:0000313" key="2">
    <source>
        <dbReference type="Proteomes" id="UP000612456"/>
    </source>
</evidence>
<gene>
    <name evidence="1" type="ORF">GCM10010911_36310</name>
</gene>
<reference evidence="1" key="2">
    <citation type="submission" date="2020-09" db="EMBL/GenBank/DDBJ databases">
        <authorList>
            <person name="Sun Q."/>
            <person name="Zhou Y."/>
        </authorList>
    </citation>
    <scope>NUCLEOTIDE SEQUENCE</scope>
    <source>
        <strain evidence="1">CGMCC 1.15178</strain>
    </source>
</reference>
<organism evidence="1 2">
    <name type="scientific">Paenibacillus nasutitermitis</name>
    <dbReference type="NCBI Taxonomy" id="1652958"/>
    <lineage>
        <taxon>Bacteria</taxon>
        <taxon>Bacillati</taxon>
        <taxon>Bacillota</taxon>
        <taxon>Bacilli</taxon>
        <taxon>Bacillales</taxon>
        <taxon>Paenibacillaceae</taxon>
        <taxon>Paenibacillus</taxon>
    </lineage>
</organism>
<sequence>MQQYKSGNEHRRQITGIAAQQAALSSFNGWQGSLSFSISLLNQASCPVQSSKRDLSLGHIVFSRLQQEG</sequence>
<comment type="caution">
    <text evidence="1">The sequence shown here is derived from an EMBL/GenBank/DDBJ whole genome shotgun (WGS) entry which is preliminary data.</text>
</comment>